<dbReference type="RefSeq" id="XP_040744428.1">
    <property type="nucleotide sequence ID" value="XM_040884586.1"/>
</dbReference>
<keyword evidence="3" id="KW-1185">Reference proteome</keyword>
<dbReference type="PANTHER" id="PTHR12658:SF0">
    <property type="entry name" value="TUBULIN-SPECIFIC CHAPERONE D"/>
    <property type="match status" value="1"/>
</dbReference>
<evidence type="ECO:0000313" key="2">
    <source>
        <dbReference type="EMBL" id="ORX70849.1"/>
    </source>
</evidence>
<dbReference type="OrthoDB" id="10253476at2759"/>
<organism evidence="2 3">
    <name type="scientific">Linderina pennispora</name>
    <dbReference type="NCBI Taxonomy" id="61395"/>
    <lineage>
        <taxon>Eukaryota</taxon>
        <taxon>Fungi</taxon>
        <taxon>Fungi incertae sedis</taxon>
        <taxon>Zoopagomycota</taxon>
        <taxon>Kickxellomycotina</taxon>
        <taxon>Kickxellomycetes</taxon>
        <taxon>Kickxellales</taxon>
        <taxon>Kickxellaceae</taxon>
        <taxon>Linderina</taxon>
    </lineage>
</organism>
<dbReference type="InterPro" id="IPR016024">
    <property type="entry name" value="ARM-type_fold"/>
</dbReference>
<dbReference type="GO" id="GO:0048487">
    <property type="term" value="F:beta-tubulin binding"/>
    <property type="evidence" value="ECO:0007669"/>
    <property type="project" value="InterPro"/>
</dbReference>
<dbReference type="STRING" id="61395.A0A1Y1WBD2"/>
<gene>
    <name evidence="2" type="ORF">DL89DRAFT_222500</name>
</gene>
<dbReference type="Proteomes" id="UP000193922">
    <property type="component" value="Unassembled WGS sequence"/>
</dbReference>
<dbReference type="GeneID" id="63801234"/>
<accession>A0A1Y1WBD2</accession>
<comment type="caution">
    <text evidence="2">The sequence shown here is derived from an EMBL/GenBank/DDBJ whole genome shotgun (WGS) entry which is preliminary data.</text>
</comment>
<dbReference type="InterPro" id="IPR033162">
    <property type="entry name" value="TBCD"/>
</dbReference>
<evidence type="ECO:0000313" key="3">
    <source>
        <dbReference type="Proteomes" id="UP000193922"/>
    </source>
</evidence>
<dbReference type="GO" id="GO:0000226">
    <property type="term" value="P:microtubule cytoskeleton organization"/>
    <property type="evidence" value="ECO:0007669"/>
    <property type="project" value="TreeGrafter"/>
</dbReference>
<dbReference type="Gene3D" id="1.25.10.10">
    <property type="entry name" value="Leucine-rich Repeat Variant"/>
    <property type="match status" value="1"/>
</dbReference>
<dbReference type="EMBL" id="MCFD01000005">
    <property type="protein sequence ID" value="ORX70849.1"/>
    <property type="molecule type" value="Genomic_DNA"/>
</dbReference>
<dbReference type="GO" id="GO:0005096">
    <property type="term" value="F:GTPase activator activity"/>
    <property type="evidence" value="ECO:0007669"/>
    <property type="project" value="InterPro"/>
</dbReference>
<dbReference type="Pfam" id="PF25767">
    <property type="entry name" value="ARM_TBCD_2nd"/>
    <property type="match status" value="1"/>
</dbReference>
<feature type="domain" description="Tubulin-folding cofactor D ARM repeats" evidence="1">
    <location>
        <begin position="185"/>
        <end position="384"/>
    </location>
</feature>
<name>A0A1Y1WBD2_9FUNG</name>
<dbReference type="PANTHER" id="PTHR12658">
    <property type="entry name" value="BETA-TUBULIN COFACTOR D"/>
    <property type="match status" value="1"/>
</dbReference>
<dbReference type="InterPro" id="IPR011989">
    <property type="entry name" value="ARM-like"/>
</dbReference>
<dbReference type="SUPFAM" id="SSF48371">
    <property type="entry name" value="ARM repeat"/>
    <property type="match status" value="1"/>
</dbReference>
<protein>
    <recommendedName>
        <fullName evidence="1">Tubulin-folding cofactor D ARM repeats domain-containing protein</fullName>
    </recommendedName>
</protein>
<dbReference type="AlphaFoldDB" id="A0A1Y1WBD2"/>
<dbReference type="GO" id="GO:0007023">
    <property type="term" value="P:post-chaperonin tubulin folding pathway"/>
    <property type="evidence" value="ECO:0007669"/>
    <property type="project" value="InterPro"/>
</dbReference>
<reference evidence="2 3" key="1">
    <citation type="submission" date="2016-07" db="EMBL/GenBank/DDBJ databases">
        <title>Pervasive Adenine N6-methylation of Active Genes in Fungi.</title>
        <authorList>
            <consortium name="DOE Joint Genome Institute"/>
            <person name="Mondo S.J."/>
            <person name="Dannebaum R.O."/>
            <person name="Kuo R.C."/>
            <person name="Labutti K."/>
            <person name="Haridas S."/>
            <person name="Kuo A."/>
            <person name="Salamov A."/>
            <person name="Ahrendt S.R."/>
            <person name="Lipzen A."/>
            <person name="Sullivan W."/>
            <person name="Andreopoulos W.B."/>
            <person name="Clum A."/>
            <person name="Lindquist E."/>
            <person name="Daum C."/>
            <person name="Ramamoorthy G.K."/>
            <person name="Gryganskyi A."/>
            <person name="Culley D."/>
            <person name="Magnuson J.K."/>
            <person name="James T.Y."/>
            <person name="O'Malley M.A."/>
            <person name="Stajich J.E."/>
            <person name="Spatafora J.W."/>
            <person name="Visel A."/>
            <person name="Grigoriev I.V."/>
        </authorList>
    </citation>
    <scope>NUCLEOTIDE SEQUENCE [LARGE SCALE GENOMIC DNA]</scope>
    <source>
        <strain evidence="2 3">ATCC 12442</strain>
    </source>
</reference>
<evidence type="ECO:0000259" key="1">
    <source>
        <dbReference type="Pfam" id="PF25767"/>
    </source>
</evidence>
<dbReference type="GO" id="GO:0007021">
    <property type="term" value="P:tubulin complex assembly"/>
    <property type="evidence" value="ECO:0007669"/>
    <property type="project" value="InterPro"/>
</dbReference>
<proteinExistence type="predicted"/>
<dbReference type="Pfam" id="PF23579">
    <property type="entry name" value="ARM_TBCD"/>
    <property type="match status" value="1"/>
</dbReference>
<dbReference type="InterPro" id="IPR058033">
    <property type="entry name" value="ARM_TBCD_2nd"/>
</dbReference>
<sequence>MSEILGRYQEQPTCLDPHLERIISQLMSLAQRYVYAFHDSLSAGSADAVSAQRMGGIFGLVYLLCKVRGYKVVLRFFPHEVADIEPVFAALWYHTAKPDGKSWTTRYVLLIWLSLRLIRHVDCLMDILHSDAFEQHALTRKLIAKDCPATGTCVPARRIWCSDHWSGTHRQSLPGPADGDSAGDIDEEECDVEIPEQVETFVGILLQKLHDKDTIVRWSAAKGIGRISARLPPALAREIASAVADVMTEETLVQDDGTIDVSMTSEYSWHGALLCLAELARRGLLSSQLLREAMPWVIKGLTYEIQRGDYSVGSNVRDAACYVMWSFARIHGQESRAVFADLQLKMATVLVSVAVFDRETNVRRAASAAFQEHVGRHSSFPHGISVLQLADFFAVGNMRNAFTDASRRIAEYVECTPASPQSAETTAILEVYGHSDAICVI</sequence>